<reference evidence="2 3" key="1">
    <citation type="submission" date="2020-08" db="EMBL/GenBank/DDBJ databases">
        <title>Genomic Encyclopedia of Type Strains, Phase III (KMG-III): the genomes of soil and plant-associated and newly described type strains.</title>
        <authorList>
            <person name="Whitman W."/>
        </authorList>
    </citation>
    <scope>NUCLEOTIDE SEQUENCE [LARGE SCALE GENOMIC DNA]</scope>
    <source>
        <strain evidence="2 3">CECT 4113</strain>
    </source>
</reference>
<keyword evidence="3" id="KW-1185">Reference proteome</keyword>
<evidence type="ECO:0000256" key="1">
    <source>
        <dbReference type="SAM" id="MobiDB-lite"/>
    </source>
</evidence>
<evidence type="ECO:0000313" key="2">
    <source>
        <dbReference type="EMBL" id="MBB3136018.1"/>
    </source>
</evidence>
<comment type="caution">
    <text evidence="2">The sequence shown here is derived from an EMBL/GenBank/DDBJ whole genome shotgun (WGS) entry which is preliminary data.</text>
</comment>
<proteinExistence type="predicted"/>
<feature type="region of interest" description="Disordered" evidence="1">
    <location>
        <begin position="1"/>
        <end position="20"/>
    </location>
</feature>
<evidence type="ECO:0000313" key="3">
    <source>
        <dbReference type="Proteomes" id="UP000518315"/>
    </source>
</evidence>
<gene>
    <name evidence="2" type="ORF">FHS26_003765</name>
</gene>
<name>A0A7W5BQ53_9HYPH</name>
<dbReference type="Proteomes" id="UP000518315">
    <property type="component" value="Unassembled WGS sequence"/>
</dbReference>
<protein>
    <submittedName>
        <fullName evidence="2">Uncharacterized protein</fullName>
    </submittedName>
</protein>
<accession>A0A7W5BQ53</accession>
<dbReference type="AlphaFoldDB" id="A0A7W5BQ53"/>
<sequence>MGLAGLAISGNGKRFQSASDDQADATVISNARSALIAPYPWKAYGTALSFRQFLGNT</sequence>
<organism evidence="2 3">
    <name type="scientific">Rhizobium pisi</name>
    <dbReference type="NCBI Taxonomy" id="574561"/>
    <lineage>
        <taxon>Bacteria</taxon>
        <taxon>Pseudomonadati</taxon>
        <taxon>Pseudomonadota</taxon>
        <taxon>Alphaproteobacteria</taxon>
        <taxon>Hyphomicrobiales</taxon>
        <taxon>Rhizobiaceae</taxon>
        <taxon>Rhizobium/Agrobacterium group</taxon>
        <taxon>Rhizobium</taxon>
    </lineage>
</organism>
<dbReference type="EMBL" id="JACHXH010000012">
    <property type="protein sequence ID" value="MBB3136018.1"/>
    <property type="molecule type" value="Genomic_DNA"/>
</dbReference>